<dbReference type="InterPro" id="IPR051156">
    <property type="entry name" value="Mito/Outer_Membr_Metalloprot"/>
</dbReference>
<protein>
    <submittedName>
        <fullName evidence="11">Peptidase M48 Ste24p</fullName>
    </submittedName>
</protein>
<feature type="signal peptide" evidence="9">
    <location>
        <begin position="1"/>
        <end position="26"/>
    </location>
</feature>
<dbReference type="GO" id="GO:0004222">
    <property type="term" value="F:metalloendopeptidase activity"/>
    <property type="evidence" value="ECO:0007669"/>
    <property type="project" value="InterPro"/>
</dbReference>
<evidence type="ECO:0000256" key="1">
    <source>
        <dbReference type="ARBA" id="ARBA00001947"/>
    </source>
</evidence>
<keyword evidence="6" id="KW-0482">Metalloprotease</keyword>
<comment type="cofactor">
    <cofactor evidence="1">
        <name>Zn(2+)</name>
        <dbReference type="ChEBI" id="CHEBI:29105"/>
    </cofactor>
</comment>
<dbReference type="InterPro" id="IPR019734">
    <property type="entry name" value="TPR_rpt"/>
</dbReference>
<feature type="region of interest" description="Disordered" evidence="8">
    <location>
        <begin position="446"/>
        <end position="472"/>
    </location>
</feature>
<dbReference type="OrthoDB" id="9810445at2"/>
<evidence type="ECO:0000256" key="2">
    <source>
        <dbReference type="ARBA" id="ARBA00022670"/>
    </source>
</evidence>
<dbReference type="Pfam" id="PF13432">
    <property type="entry name" value="TPR_16"/>
    <property type="match status" value="1"/>
</dbReference>
<gene>
    <name evidence="11" type="ORF">DPRO_3669</name>
</gene>
<dbReference type="Gene3D" id="3.30.2010.10">
    <property type="entry name" value="Metalloproteases ('zincins'), catalytic domain"/>
    <property type="match status" value="1"/>
</dbReference>
<dbReference type="CDD" id="cd07333">
    <property type="entry name" value="M48C_bepA_like"/>
    <property type="match status" value="1"/>
</dbReference>
<dbReference type="EMBL" id="LT907975">
    <property type="protein sequence ID" value="SOB60585.1"/>
    <property type="molecule type" value="Genomic_DNA"/>
</dbReference>
<proteinExistence type="predicted"/>
<keyword evidence="2" id="KW-0645">Protease</keyword>
<organism evidence="11 12">
    <name type="scientific">Pseudodesulfovibrio profundus</name>
    <dbReference type="NCBI Taxonomy" id="57320"/>
    <lineage>
        <taxon>Bacteria</taxon>
        <taxon>Pseudomonadati</taxon>
        <taxon>Thermodesulfobacteriota</taxon>
        <taxon>Desulfovibrionia</taxon>
        <taxon>Desulfovibrionales</taxon>
        <taxon>Desulfovibrionaceae</taxon>
    </lineage>
</organism>
<keyword evidence="9" id="KW-0732">Signal</keyword>
<reference evidence="12" key="1">
    <citation type="submission" date="2017-09" db="EMBL/GenBank/DDBJ databases">
        <authorList>
            <person name="Regsiter A."/>
            <person name="William W."/>
        </authorList>
    </citation>
    <scope>NUCLEOTIDE SEQUENCE [LARGE SCALE GENOMIC DNA]</scope>
    <source>
        <strain evidence="12">500-1</strain>
    </source>
</reference>
<evidence type="ECO:0000259" key="10">
    <source>
        <dbReference type="Pfam" id="PF01435"/>
    </source>
</evidence>
<accession>A0A2C8FDP9</accession>
<dbReference type="InterPro" id="IPR001915">
    <property type="entry name" value="Peptidase_M48"/>
</dbReference>
<dbReference type="KEGG" id="pprf:DPRO_3669"/>
<dbReference type="GO" id="GO:0016020">
    <property type="term" value="C:membrane"/>
    <property type="evidence" value="ECO:0007669"/>
    <property type="project" value="TreeGrafter"/>
</dbReference>
<dbReference type="Pfam" id="PF01435">
    <property type="entry name" value="Peptidase_M48"/>
    <property type="match status" value="1"/>
</dbReference>
<evidence type="ECO:0000256" key="5">
    <source>
        <dbReference type="ARBA" id="ARBA00022833"/>
    </source>
</evidence>
<dbReference type="PROSITE" id="PS50005">
    <property type="entry name" value="TPR"/>
    <property type="match status" value="1"/>
</dbReference>
<dbReference type="SMART" id="SM00028">
    <property type="entry name" value="TPR"/>
    <property type="match status" value="3"/>
</dbReference>
<dbReference type="Proteomes" id="UP000219215">
    <property type="component" value="Chromosome DPRO"/>
</dbReference>
<keyword evidence="7" id="KW-0802">TPR repeat</keyword>
<dbReference type="SUPFAM" id="SSF48452">
    <property type="entry name" value="TPR-like"/>
    <property type="match status" value="1"/>
</dbReference>
<name>A0A2C8FDP9_9BACT</name>
<dbReference type="PANTHER" id="PTHR22726:SF1">
    <property type="entry name" value="METALLOENDOPEPTIDASE OMA1, MITOCHONDRIAL"/>
    <property type="match status" value="1"/>
</dbReference>
<keyword evidence="5" id="KW-0862">Zinc</keyword>
<feature type="domain" description="Peptidase M48" evidence="10">
    <location>
        <begin position="65"/>
        <end position="251"/>
    </location>
</feature>
<dbReference type="GO" id="GO:0051603">
    <property type="term" value="P:proteolysis involved in protein catabolic process"/>
    <property type="evidence" value="ECO:0007669"/>
    <property type="project" value="TreeGrafter"/>
</dbReference>
<evidence type="ECO:0000256" key="9">
    <source>
        <dbReference type="SAM" id="SignalP"/>
    </source>
</evidence>
<feature type="chain" id="PRO_5012067237" evidence="9">
    <location>
        <begin position="27"/>
        <end position="472"/>
    </location>
</feature>
<keyword evidence="4" id="KW-0378">Hydrolase</keyword>
<evidence type="ECO:0000313" key="11">
    <source>
        <dbReference type="EMBL" id="SOB60585.1"/>
    </source>
</evidence>
<keyword evidence="12" id="KW-1185">Reference proteome</keyword>
<dbReference type="GO" id="GO:0046872">
    <property type="term" value="F:metal ion binding"/>
    <property type="evidence" value="ECO:0007669"/>
    <property type="project" value="UniProtKB-KW"/>
</dbReference>
<dbReference type="AlphaFoldDB" id="A0A2C8FDP9"/>
<evidence type="ECO:0000256" key="3">
    <source>
        <dbReference type="ARBA" id="ARBA00022723"/>
    </source>
</evidence>
<evidence type="ECO:0000256" key="8">
    <source>
        <dbReference type="SAM" id="MobiDB-lite"/>
    </source>
</evidence>
<sequence length="472" mass="52136">MKRLSIIFAPLLALLLIVTPAVSAHASILPKKITIRDENEMGRNFDRLIRMQMGMVGDTYITDYVDTLVQRIVAAKRPMPFTITSAVVANPILNAFAIPGGYIYIFTGLIQEVESESQLAGVIAHELAHVSQRHMASRLEKQGKIGMLSVAGMLAGVFLGMAGGGDAAQAVMMGTQGLAHTAMLKYSQDDEREADHVGLNSMVKAGYNPEGMPQTFEIMMKNRWFDSGANIPSYLSTHPGLTERISYLNDRISRMPPAFGEREDNDALLKRLQPMVRAKMSPANTALAYFNNKPKAEYSAMDYIGLGIAHQRLKDNKSALASFQKALEMDANDPLVSRETGIFFFKTGQHDKAFPYLQKAVIQNSRDALGLFYLSRLQADAGQSDRAIANMKKVLDLVPEDAEVHQHLGRMLGQSGDVFSGNLHLAYAAMYSGNIKKANYHAVQAEKDAKSDEQKKRLEDFQNTLKERTADT</sequence>
<evidence type="ECO:0000256" key="4">
    <source>
        <dbReference type="ARBA" id="ARBA00022801"/>
    </source>
</evidence>
<keyword evidence="3" id="KW-0479">Metal-binding</keyword>
<evidence type="ECO:0000313" key="12">
    <source>
        <dbReference type="Proteomes" id="UP000219215"/>
    </source>
</evidence>
<dbReference type="PANTHER" id="PTHR22726">
    <property type="entry name" value="METALLOENDOPEPTIDASE OMA1"/>
    <property type="match status" value="1"/>
</dbReference>
<evidence type="ECO:0000256" key="7">
    <source>
        <dbReference type="PROSITE-ProRule" id="PRU00339"/>
    </source>
</evidence>
<dbReference type="Gene3D" id="1.25.40.10">
    <property type="entry name" value="Tetratricopeptide repeat domain"/>
    <property type="match status" value="1"/>
</dbReference>
<dbReference type="InterPro" id="IPR011990">
    <property type="entry name" value="TPR-like_helical_dom_sf"/>
</dbReference>
<feature type="repeat" description="TPR" evidence="7">
    <location>
        <begin position="300"/>
        <end position="333"/>
    </location>
</feature>
<dbReference type="RefSeq" id="WP_097013284.1">
    <property type="nucleotide sequence ID" value="NZ_LT907975.1"/>
</dbReference>
<evidence type="ECO:0000256" key="6">
    <source>
        <dbReference type="ARBA" id="ARBA00023049"/>
    </source>
</evidence>